<dbReference type="Pfam" id="PF00046">
    <property type="entry name" value="Homeodomain"/>
    <property type="match status" value="1"/>
</dbReference>
<sequence length="450" mass="53812">MSDEILNYSFNTENKINDNLEIDLITDEYIKKTNSQVEDSSTNRETKELNNENKILYSPCNITCICEFLEHKKDWQKLSIWIKYINDCQINSILIPSSNQQLRQEIYYLYQSILRAKAFLFFHKQEYDKVEELIQNNNFDCKHHTILQKLWYDAHYAKTSMVRKRALCPVDKYRIRRKYPLPTSIWDGDETIYCFKQKSRRILMSYYENDRYPNPTDKKALSIQTKLSFTQVSNWFKNRRQRDRMQLKYKKEHYGQFSHFLSDTPQKIIEQKYDENVPNFPKYEKMYDNGMYNTFSNTEVKRNYNSYNKYLNPLYNINHNVTQPLNHLNPCVYSRATTPAAPITLFHQIYNHPNSDGLYSNSYETPNANLCNFERNQQTYIGKNPQNVIYNQPVLNQTCSPSRYVFNQNVCFIQSNYTHTSVIDSNSVNYNVLNHENLPFTTNSNHNFLE</sequence>
<evidence type="ECO:0000313" key="8">
    <source>
        <dbReference type="Proteomes" id="UP000078046"/>
    </source>
</evidence>
<keyword evidence="1 4" id="KW-0238">DNA-binding</keyword>
<dbReference type="InterPro" id="IPR009057">
    <property type="entry name" value="Homeodomain-like_sf"/>
</dbReference>
<dbReference type="EMBL" id="LWCA01001088">
    <property type="protein sequence ID" value="OAF65951.1"/>
    <property type="molecule type" value="Genomic_DNA"/>
</dbReference>
<dbReference type="GO" id="GO:0005667">
    <property type="term" value="C:transcription regulator complex"/>
    <property type="evidence" value="ECO:0007669"/>
    <property type="project" value="TreeGrafter"/>
</dbReference>
<dbReference type="SMART" id="SM00389">
    <property type="entry name" value="HOX"/>
    <property type="match status" value="1"/>
</dbReference>
<proteinExistence type="predicted"/>
<keyword evidence="2 4" id="KW-0371">Homeobox</keyword>
<dbReference type="PANTHER" id="PTHR10390:SF44">
    <property type="entry name" value="SIX HOMEOBOX 4"/>
    <property type="match status" value="1"/>
</dbReference>
<dbReference type="CDD" id="cd00086">
    <property type="entry name" value="homeodomain"/>
    <property type="match status" value="1"/>
</dbReference>
<dbReference type="GO" id="GO:0000978">
    <property type="term" value="F:RNA polymerase II cis-regulatory region sequence-specific DNA binding"/>
    <property type="evidence" value="ECO:0007669"/>
    <property type="project" value="TreeGrafter"/>
</dbReference>
<dbReference type="AlphaFoldDB" id="A0A177AX20"/>
<comment type="caution">
    <text evidence="7">The sequence shown here is derived from an EMBL/GenBank/DDBJ whole genome shotgun (WGS) entry which is preliminary data.</text>
</comment>
<dbReference type="InterPro" id="IPR001356">
    <property type="entry name" value="HD"/>
</dbReference>
<dbReference type="OrthoDB" id="3501850at2759"/>
<keyword evidence="3 4" id="KW-0539">Nucleus</keyword>
<evidence type="ECO:0000313" key="7">
    <source>
        <dbReference type="EMBL" id="OAF65951.1"/>
    </source>
</evidence>
<dbReference type="Gene3D" id="1.10.10.60">
    <property type="entry name" value="Homeodomain-like"/>
    <property type="match status" value="1"/>
</dbReference>
<dbReference type="PROSITE" id="PS00027">
    <property type="entry name" value="HOMEOBOX_1"/>
    <property type="match status" value="1"/>
</dbReference>
<evidence type="ECO:0000256" key="4">
    <source>
        <dbReference type="PROSITE-ProRule" id="PRU00108"/>
    </source>
</evidence>
<name>A0A177AX20_9BILA</name>
<evidence type="ECO:0000256" key="5">
    <source>
        <dbReference type="RuleBase" id="RU000682"/>
    </source>
</evidence>
<organism evidence="7 8">
    <name type="scientific">Intoshia linei</name>
    <dbReference type="NCBI Taxonomy" id="1819745"/>
    <lineage>
        <taxon>Eukaryota</taxon>
        <taxon>Metazoa</taxon>
        <taxon>Spiralia</taxon>
        <taxon>Lophotrochozoa</taxon>
        <taxon>Mesozoa</taxon>
        <taxon>Orthonectida</taxon>
        <taxon>Rhopaluridae</taxon>
        <taxon>Intoshia</taxon>
    </lineage>
</organism>
<evidence type="ECO:0000256" key="1">
    <source>
        <dbReference type="ARBA" id="ARBA00023125"/>
    </source>
</evidence>
<dbReference type="InterPro" id="IPR017970">
    <property type="entry name" value="Homeobox_CS"/>
</dbReference>
<reference evidence="7 8" key="1">
    <citation type="submission" date="2016-04" db="EMBL/GenBank/DDBJ databases">
        <title>The genome of Intoshia linei affirms orthonectids as highly simplified spiralians.</title>
        <authorList>
            <person name="Mikhailov K.V."/>
            <person name="Slusarev G.S."/>
            <person name="Nikitin M.A."/>
            <person name="Logacheva M.D."/>
            <person name="Penin A."/>
            <person name="Aleoshin V."/>
            <person name="Panchin Y.V."/>
        </authorList>
    </citation>
    <scope>NUCLEOTIDE SEQUENCE [LARGE SCALE GENOMIC DNA]</scope>
    <source>
        <strain evidence="7">Intl2013</strain>
        <tissue evidence="7">Whole animal</tissue>
    </source>
</reference>
<dbReference type="PANTHER" id="PTHR10390">
    <property type="entry name" value="HOMEOBOX PROTEIN SIX"/>
    <property type="match status" value="1"/>
</dbReference>
<feature type="DNA-binding region" description="Homeobox" evidence="4">
    <location>
        <begin position="197"/>
        <end position="247"/>
    </location>
</feature>
<dbReference type="PROSITE" id="PS50071">
    <property type="entry name" value="HOMEOBOX_2"/>
    <property type="match status" value="1"/>
</dbReference>
<dbReference type="SUPFAM" id="SSF46689">
    <property type="entry name" value="Homeodomain-like"/>
    <property type="match status" value="1"/>
</dbReference>
<dbReference type="InterPro" id="IPR031701">
    <property type="entry name" value="SIX1_SD"/>
</dbReference>
<feature type="domain" description="Homeobox" evidence="6">
    <location>
        <begin position="195"/>
        <end position="246"/>
    </location>
</feature>
<gene>
    <name evidence="7" type="ORF">A3Q56_06326</name>
</gene>
<accession>A0A177AX20</accession>
<dbReference type="Pfam" id="PF16878">
    <property type="entry name" value="SIX1_SD"/>
    <property type="match status" value="1"/>
</dbReference>
<comment type="subcellular location">
    <subcellularLocation>
        <location evidence="4 5">Nucleus</location>
    </subcellularLocation>
</comment>
<dbReference type="Proteomes" id="UP000078046">
    <property type="component" value="Unassembled WGS sequence"/>
</dbReference>
<dbReference type="GO" id="GO:0000981">
    <property type="term" value="F:DNA-binding transcription factor activity, RNA polymerase II-specific"/>
    <property type="evidence" value="ECO:0007669"/>
    <property type="project" value="InterPro"/>
</dbReference>
<evidence type="ECO:0000256" key="2">
    <source>
        <dbReference type="ARBA" id="ARBA00023155"/>
    </source>
</evidence>
<keyword evidence="8" id="KW-1185">Reference proteome</keyword>
<dbReference type="GO" id="GO:0005634">
    <property type="term" value="C:nucleus"/>
    <property type="evidence" value="ECO:0007669"/>
    <property type="project" value="UniProtKB-SubCell"/>
</dbReference>
<evidence type="ECO:0000259" key="6">
    <source>
        <dbReference type="PROSITE" id="PS50071"/>
    </source>
</evidence>
<evidence type="ECO:0000256" key="3">
    <source>
        <dbReference type="ARBA" id="ARBA00023242"/>
    </source>
</evidence>
<protein>
    <recommendedName>
        <fullName evidence="6">Homeobox domain-containing protein</fullName>
    </recommendedName>
</protein>